<evidence type="ECO:0000256" key="8">
    <source>
        <dbReference type="ARBA" id="ARBA00023180"/>
    </source>
</evidence>
<dbReference type="InterPro" id="IPR036116">
    <property type="entry name" value="FN3_sf"/>
</dbReference>
<dbReference type="InterPro" id="IPR003961">
    <property type="entry name" value="FN3_dom"/>
</dbReference>
<feature type="domain" description="Ig-like" evidence="11">
    <location>
        <begin position="99"/>
        <end position="196"/>
    </location>
</feature>
<dbReference type="Gene3D" id="2.60.40.10">
    <property type="entry name" value="Immunoglobulins"/>
    <property type="match status" value="9"/>
</dbReference>
<gene>
    <name evidence="13" type="ORF">E2I00_013527</name>
</gene>
<dbReference type="EMBL" id="SGJD01000080">
    <property type="protein sequence ID" value="KAB0407175.1"/>
    <property type="molecule type" value="Genomic_DNA"/>
</dbReference>
<evidence type="ECO:0000256" key="3">
    <source>
        <dbReference type="ARBA" id="ARBA00022475"/>
    </source>
</evidence>
<evidence type="ECO:0000313" key="14">
    <source>
        <dbReference type="Proteomes" id="UP000437017"/>
    </source>
</evidence>
<protein>
    <recommendedName>
        <fullName evidence="15">Immunoglobulin superfamily DCC subclass member 4</fullName>
    </recommendedName>
</protein>
<keyword evidence="5" id="KW-0677">Repeat</keyword>
<evidence type="ECO:0000313" key="13">
    <source>
        <dbReference type="EMBL" id="KAB0407175.1"/>
    </source>
</evidence>
<feature type="domain" description="Fibronectin type-III" evidence="12">
    <location>
        <begin position="455"/>
        <end position="567"/>
    </location>
</feature>
<evidence type="ECO:0000256" key="2">
    <source>
        <dbReference type="ARBA" id="ARBA00009588"/>
    </source>
</evidence>
<dbReference type="InterPro" id="IPR003599">
    <property type="entry name" value="Ig_sub"/>
</dbReference>
<dbReference type="InterPro" id="IPR003598">
    <property type="entry name" value="Ig_sub2"/>
</dbReference>
<feature type="domain" description="Ig-like" evidence="11">
    <location>
        <begin position="5"/>
        <end position="98"/>
    </location>
</feature>
<organism evidence="13 14">
    <name type="scientific">Balaenoptera physalus</name>
    <name type="common">Fin whale</name>
    <name type="synonym">Balaena physalus</name>
    <dbReference type="NCBI Taxonomy" id="9770"/>
    <lineage>
        <taxon>Eukaryota</taxon>
        <taxon>Metazoa</taxon>
        <taxon>Chordata</taxon>
        <taxon>Craniata</taxon>
        <taxon>Vertebrata</taxon>
        <taxon>Euteleostomi</taxon>
        <taxon>Mammalia</taxon>
        <taxon>Eutheria</taxon>
        <taxon>Laurasiatheria</taxon>
        <taxon>Artiodactyla</taxon>
        <taxon>Whippomorpha</taxon>
        <taxon>Cetacea</taxon>
        <taxon>Mysticeti</taxon>
        <taxon>Balaenopteridae</taxon>
        <taxon>Balaenoptera</taxon>
    </lineage>
</organism>
<dbReference type="Pfam" id="PF13927">
    <property type="entry name" value="Ig_3"/>
    <property type="match status" value="2"/>
</dbReference>
<dbReference type="OrthoDB" id="6266590at2759"/>
<feature type="non-terminal residue" evidence="13">
    <location>
        <position position="1"/>
    </location>
</feature>
<evidence type="ECO:0000256" key="4">
    <source>
        <dbReference type="ARBA" id="ARBA00022729"/>
    </source>
</evidence>
<evidence type="ECO:0000256" key="5">
    <source>
        <dbReference type="ARBA" id="ARBA00022737"/>
    </source>
</evidence>
<keyword evidence="4" id="KW-0732">Signal</keyword>
<reference evidence="13 14" key="1">
    <citation type="journal article" date="2019" name="PLoS ONE">
        <title>Genomic analyses reveal an absence of contemporary introgressive admixture between fin whales and blue whales, despite known hybrids.</title>
        <authorList>
            <person name="Westbury M.V."/>
            <person name="Petersen B."/>
            <person name="Lorenzen E.D."/>
        </authorList>
    </citation>
    <scope>NUCLEOTIDE SEQUENCE [LARGE SCALE GENOMIC DNA]</scope>
    <source>
        <strain evidence="13">FinWhale-01</strain>
    </source>
</reference>
<dbReference type="InterPro" id="IPR036179">
    <property type="entry name" value="Ig-like_dom_sf"/>
</dbReference>
<feature type="domain" description="Fibronectin type-III" evidence="12">
    <location>
        <begin position="674"/>
        <end position="775"/>
    </location>
</feature>
<keyword evidence="9" id="KW-0393">Immunoglobulin domain</keyword>
<evidence type="ECO:0000256" key="7">
    <source>
        <dbReference type="ARBA" id="ARBA00023157"/>
    </source>
</evidence>
<dbReference type="SMART" id="SM00060">
    <property type="entry name" value="FN3"/>
    <property type="match status" value="5"/>
</dbReference>
<keyword evidence="14" id="KW-1185">Reference proteome</keyword>
<feature type="region of interest" description="Disordered" evidence="10">
    <location>
        <begin position="492"/>
        <end position="513"/>
    </location>
</feature>
<sequence>EQLLPRKTTVSLSCGAGPLQVILGPEQAMVLDCGLGAATAGHPPSVTWSKDGGILPEHNHLRLLPNGSLWLSQLPAPDGTDPGASEVIEGSYSCLARSPVGAVASQAAVVKLATLAGFSLHPQSQTVEENGTARFQCHIEGLPAPVITWEKDQVTVPEEPRLITLPNGVLQILDVQEGDAGSYRCVATNSANQRFSQEALLRVAHRGSLASIGGQDVVIVAAPENTTVVSGQSVVMECVASADPTPFVSWVRQDGKPISTDVIVLGRTNLLITSAQPRHSGVYVCRANKPRTRDFATAAAELRVLGEEGRRVRDLEPNTDYEFYVVAYSQLGASRTSTPALVHTLDDVPSAAPQLSLSSPNPSDVRVVWLPLPPSLSNGQVVKYKIEYGLGKEADQIFSTEVPGNETQFTLNSLQPNKVYRVRISAGTGTGYGAPSQWMQHRTPSVHNQSHVPFAPAELKVRARMESLVISWQPPPHPAQISGYKLYWREVGTEEEEADGESPPGGRGDQAWDVGPVRLKKKVKQYELTQLVPGQLYEVKLVAFNKHEDGYAAVWKGKTEKAPTPDLPIQRGPPLPPAHVHAESNSSTSIWLRWKKPDFTTVKIVNYTVRFSPWGLRNASLVTYYTSSGEDILIGGLKPFTKYEFAVQSHGVDMDGPFGSVVERSTLPDRPSTPPSDLRLRPLTPSTVRLHWCPPSEPNGEIVEYLILYSNNRTQPEHQWTLLTTEGEGSRPRASEQEFPHRLPTFQPPQWLISWAQHGGPSWAGSWAGCELPQAGPMPSLTRALLPPAGTGQTLLLQALVYDAIKKLIIPALPHNEIGLELRAQDEAAFPLLLPLSTQAPELFSLKRPVLQLNVLAFGWKDRKPKENRIFDNFVQLLGNYLDNIDLDTVQEGAAGRVGLGHSAELAFAVEPSDDVAVPGQPVVLGCKVEGTPPVRITWRKNGVELPESTHSTVLANGSLMIRHFLLDGGGGPSDEGDYECVAQNRFGLVVSRKARIQAATWVS</sequence>
<dbReference type="SMART" id="SM00409">
    <property type="entry name" value="IG"/>
    <property type="match status" value="3"/>
</dbReference>
<keyword evidence="6" id="KW-0472">Membrane</keyword>
<accession>A0A6A1QJ47</accession>
<dbReference type="FunFam" id="2.60.40.10:FF:000189">
    <property type="entry name" value="Neogenin isoform 3"/>
    <property type="match status" value="1"/>
</dbReference>
<comment type="subcellular location">
    <subcellularLocation>
        <location evidence="1">Cell membrane</location>
    </subcellularLocation>
</comment>
<dbReference type="Pfam" id="PF00041">
    <property type="entry name" value="fn3"/>
    <property type="match status" value="3"/>
</dbReference>
<dbReference type="PROSITE" id="PS50835">
    <property type="entry name" value="IG_LIKE"/>
    <property type="match status" value="4"/>
</dbReference>
<dbReference type="InterPro" id="IPR007110">
    <property type="entry name" value="Ig-like_dom"/>
</dbReference>
<dbReference type="AlphaFoldDB" id="A0A6A1QJ47"/>
<keyword evidence="3" id="KW-1003">Cell membrane</keyword>
<feature type="domain" description="Fibronectin type-III" evidence="12">
    <location>
        <begin position="349"/>
        <end position="446"/>
    </location>
</feature>
<feature type="domain" description="Ig-like" evidence="11">
    <location>
        <begin position="215"/>
        <end position="303"/>
    </location>
</feature>
<evidence type="ECO:0000259" key="11">
    <source>
        <dbReference type="PROSITE" id="PS50835"/>
    </source>
</evidence>
<evidence type="ECO:0000259" key="12">
    <source>
        <dbReference type="PROSITE" id="PS50853"/>
    </source>
</evidence>
<dbReference type="GO" id="GO:0005886">
    <property type="term" value="C:plasma membrane"/>
    <property type="evidence" value="ECO:0007669"/>
    <property type="project" value="UniProtKB-SubCell"/>
</dbReference>
<evidence type="ECO:0000256" key="10">
    <source>
        <dbReference type="SAM" id="MobiDB-lite"/>
    </source>
</evidence>
<dbReference type="SUPFAM" id="SSF49265">
    <property type="entry name" value="Fibronectin type III"/>
    <property type="match status" value="3"/>
</dbReference>
<proteinExistence type="inferred from homology"/>
<dbReference type="Pfam" id="PF07679">
    <property type="entry name" value="I-set"/>
    <property type="match status" value="1"/>
</dbReference>
<feature type="domain" description="Ig-like" evidence="11">
    <location>
        <begin position="906"/>
        <end position="998"/>
    </location>
</feature>
<dbReference type="PANTHER" id="PTHR44170:SF5">
    <property type="entry name" value="IMMUNOGLOBULIN SUPERFAMILY DCC SUBCLASS MEMBER 4"/>
    <property type="match status" value="1"/>
</dbReference>
<keyword evidence="8" id="KW-0325">Glycoprotein</keyword>
<evidence type="ECO:0008006" key="15">
    <source>
        <dbReference type="Google" id="ProtNLM"/>
    </source>
</evidence>
<evidence type="ECO:0000256" key="6">
    <source>
        <dbReference type="ARBA" id="ARBA00023136"/>
    </source>
</evidence>
<comment type="similarity">
    <text evidence="2">Belongs to the immunoglobulin superfamily. DCC family.</text>
</comment>
<name>A0A6A1QJ47_BALPH</name>
<dbReference type="FunFam" id="2.60.40.10:FF:001275">
    <property type="entry name" value="Immunoglobulin superfamily DCC subclass member 4"/>
    <property type="match status" value="1"/>
</dbReference>
<dbReference type="FunFam" id="2.60.40.10:FF:001038">
    <property type="entry name" value="Immunoglobulin superfamily DCC subclass member 4"/>
    <property type="match status" value="1"/>
</dbReference>
<dbReference type="InterPro" id="IPR013783">
    <property type="entry name" value="Ig-like_fold"/>
</dbReference>
<keyword evidence="7" id="KW-1015">Disulfide bond</keyword>
<dbReference type="Proteomes" id="UP000437017">
    <property type="component" value="Unassembled WGS sequence"/>
</dbReference>
<dbReference type="SMART" id="SM00408">
    <property type="entry name" value="IGc2"/>
    <property type="match status" value="3"/>
</dbReference>
<dbReference type="GO" id="GO:0098609">
    <property type="term" value="P:cell-cell adhesion"/>
    <property type="evidence" value="ECO:0007669"/>
    <property type="project" value="TreeGrafter"/>
</dbReference>
<dbReference type="CDD" id="cd00063">
    <property type="entry name" value="FN3"/>
    <property type="match status" value="5"/>
</dbReference>
<comment type="caution">
    <text evidence="13">The sequence shown here is derived from an EMBL/GenBank/DDBJ whole genome shotgun (WGS) entry which is preliminary data.</text>
</comment>
<feature type="domain" description="Fibronectin type-III" evidence="12">
    <location>
        <begin position="576"/>
        <end position="669"/>
    </location>
</feature>
<dbReference type="FunFam" id="2.60.40.10:FF:001755">
    <property type="entry name" value="Immunoglobulin superfamily DCC subclass member 4"/>
    <property type="match status" value="1"/>
</dbReference>
<dbReference type="PROSITE" id="PS50853">
    <property type="entry name" value="FN3"/>
    <property type="match status" value="4"/>
</dbReference>
<evidence type="ECO:0000256" key="9">
    <source>
        <dbReference type="ARBA" id="ARBA00023319"/>
    </source>
</evidence>
<dbReference type="FunFam" id="2.60.40.10:FF:000273">
    <property type="entry name" value="contactin-3 isoform X1"/>
    <property type="match status" value="1"/>
</dbReference>
<dbReference type="InterPro" id="IPR013098">
    <property type="entry name" value="Ig_I-set"/>
</dbReference>
<dbReference type="PANTHER" id="PTHR44170">
    <property type="entry name" value="PROTEIN SIDEKICK"/>
    <property type="match status" value="1"/>
</dbReference>
<dbReference type="FunFam" id="2.60.40.10:FF:000551">
    <property type="entry name" value="Protogenin A"/>
    <property type="match status" value="1"/>
</dbReference>
<dbReference type="SUPFAM" id="SSF48726">
    <property type="entry name" value="Immunoglobulin"/>
    <property type="match status" value="4"/>
</dbReference>
<dbReference type="FunFam" id="2.60.40.10:FF:000456">
    <property type="entry name" value="protogenin isoform X2"/>
    <property type="match status" value="1"/>
</dbReference>
<evidence type="ECO:0000256" key="1">
    <source>
        <dbReference type="ARBA" id="ARBA00004236"/>
    </source>
</evidence>